<dbReference type="PANTHER" id="PTHR34611">
    <property type="match status" value="1"/>
</dbReference>
<dbReference type="InterPro" id="IPR051699">
    <property type="entry name" value="Rpn/YhgA-like_nuclease"/>
</dbReference>
<reference evidence="1 2" key="1">
    <citation type="submission" date="2017-11" db="EMBL/GenBank/DDBJ databases">
        <title>Genome sequence of Pantoea cypripedii NE1.</title>
        <authorList>
            <person name="Nascimento F.X."/>
        </authorList>
    </citation>
    <scope>NUCLEOTIDE SEQUENCE [LARGE SCALE GENOMIC DNA]</scope>
    <source>
        <strain evidence="1 2">NE1</strain>
        <plasmid evidence="2">pne1b</plasmid>
    </source>
</reference>
<accession>A0A6B9G4M7</accession>
<dbReference type="PANTHER" id="PTHR34611:SF4">
    <property type="entry name" value="RECOMBINATION-PROMOTING NUCLEASE PSLT051"/>
    <property type="match status" value="1"/>
</dbReference>
<dbReference type="GO" id="GO:0006310">
    <property type="term" value="P:DNA recombination"/>
    <property type="evidence" value="ECO:0007669"/>
    <property type="project" value="TreeGrafter"/>
</dbReference>
<organism evidence="1 2">
    <name type="scientific">Pantoea cypripedii</name>
    <name type="common">Pectobacterium cypripedii</name>
    <name type="synonym">Erwinia cypripedii</name>
    <dbReference type="NCBI Taxonomy" id="55209"/>
    <lineage>
        <taxon>Bacteria</taxon>
        <taxon>Pseudomonadati</taxon>
        <taxon>Pseudomonadota</taxon>
        <taxon>Gammaproteobacteria</taxon>
        <taxon>Enterobacterales</taxon>
        <taxon>Erwiniaceae</taxon>
        <taxon>Pantoea</taxon>
    </lineage>
</organism>
<dbReference type="GO" id="GO:1990238">
    <property type="term" value="F:double-stranded DNA endonuclease activity"/>
    <property type="evidence" value="ECO:0007669"/>
    <property type="project" value="TreeGrafter"/>
</dbReference>
<gene>
    <name evidence="1" type="ORF">CUN67_23530</name>
</gene>
<dbReference type="Proteomes" id="UP000502005">
    <property type="component" value="Plasmid pNE1B"/>
</dbReference>
<sequence length="73" mass="8390">MPNFEDKLMTIAQQLEMKGFVIGFVIGFKRGMWIGEQKGKRQVARNMLLNGMDRITVMQMTGLTEDDLSQIDH</sequence>
<dbReference type="AlphaFoldDB" id="A0A6B9G4M7"/>
<evidence type="ECO:0000313" key="2">
    <source>
        <dbReference type="Proteomes" id="UP000502005"/>
    </source>
</evidence>
<protein>
    <submittedName>
        <fullName evidence="1">Uncharacterized protein</fullName>
    </submittedName>
</protein>
<name>A0A6B9G4M7_PANCY</name>
<proteinExistence type="predicted"/>
<keyword evidence="1" id="KW-0614">Plasmid</keyword>
<dbReference type="EMBL" id="CP024770">
    <property type="protein sequence ID" value="QGY31978.1"/>
    <property type="molecule type" value="Genomic_DNA"/>
</dbReference>
<geneLocation type="plasmid" evidence="2">
    <name>pne1b</name>
</geneLocation>
<evidence type="ECO:0000313" key="1">
    <source>
        <dbReference type="EMBL" id="QGY31978.1"/>
    </source>
</evidence>